<dbReference type="HOGENOM" id="CLU_2441079_0_0_1"/>
<dbReference type="Proteomes" id="UP000053593">
    <property type="component" value="Unassembled WGS sequence"/>
</dbReference>
<keyword evidence="2" id="KW-1185">Reference proteome</keyword>
<protein>
    <submittedName>
        <fullName evidence="1">Uncharacterized protein</fullName>
    </submittedName>
</protein>
<reference evidence="1 2" key="1">
    <citation type="submission" date="2014-04" db="EMBL/GenBank/DDBJ databases">
        <title>Evolutionary Origins and Diversification of the Mycorrhizal Mutualists.</title>
        <authorList>
            <consortium name="DOE Joint Genome Institute"/>
            <consortium name="Mycorrhizal Genomics Consortium"/>
            <person name="Kohler A."/>
            <person name="Kuo A."/>
            <person name="Nagy L.G."/>
            <person name="Floudas D."/>
            <person name="Copeland A."/>
            <person name="Barry K.W."/>
            <person name="Cichocki N."/>
            <person name="Veneault-Fourrey C."/>
            <person name="LaButti K."/>
            <person name="Lindquist E.A."/>
            <person name="Lipzen A."/>
            <person name="Lundell T."/>
            <person name="Morin E."/>
            <person name="Murat C."/>
            <person name="Riley R."/>
            <person name="Ohm R."/>
            <person name="Sun H."/>
            <person name="Tunlid A."/>
            <person name="Henrissat B."/>
            <person name="Grigoriev I.V."/>
            <person name="Hibbett D.S."/>
            <person name="Martin F."/>
        </authorList>
    </citation>
    <scope>NUCLEOTIDE SEQUENCE [LARGE SCALE GENOMIC DNA]</scope>
    <source>
        <strain evidence="1 2">FD-317 M1</strain>
    </source>
</reference>
<proteinExistence type="predicted"/>
<name>A0A0D0CTP2_9AGAR</name>
<dbReference type="EMBL" id="KN834766">
    <property type="protein sequence ID" value="KIK62827.1"/>
    <property type="molecule type" value="Genomic_DNA"/>
</dbReference>
<dbReference type="AlphaFoldDB" id="A0A0D0CTP2"/>
<evidence type="ECO:0000313" key="2">
    <source>
        <dbReference type="Proteomes" id="UP000053593"/>
    </source>
</evidence>
<sequence length="90" mass="10535">MRLLLFRIENQLDNSYPPGVGNALGQRHPNHHHQRCWIGSACIRAGVSHGIDQRYLNQIRRKDGRVHALGQQDGIWNWMRVFPFGQKRRP</sequence>
<evidence type="ECO:0000313" key="1">
    <source>
        <dbReference type="EMBL" id="KIK62827.1"/>
    </source>
</evidence>
<accession>A0A0D0CTP2</accession>
<organism evidence="1 2">
    <name type="scientific">Collybiopsis luxurians FD-317 M1</name>
    <dbReference type="NCBI Taxonomy" id="944289"/>
    <lineage>
        <taxon>Eukaryota</taxon>
        <taxon>Fungi</taxon>
        <taxon>Dikarya</taxon>
        <taxon>Basidiomycota</taxon>
        <taxon>Agaricomycotina</taxon>
        <taxon>Agaricomycetes</taxon>
        <taxon>Agaricomycetidae</taxon>
        <taxon>Agaricales</taxon>
        <taxon>Marasmiineae</taxon>
        <taxon>Omphalotaceae</taxon>
        <taxon>Collybiopsis</taxon>
        <taxon>Collybiopsis luxurians</taxon>
    </lineage>
</organism>
<gene>
    <name evidence="1" type="ORF">GYMLUDRAFT_491804</name>
</gene>